<proteinExistence type="predicted"/>
<evidence type="ECO:0000313" key="3">
    <source>
        <dbReference type="EMBL" id="MBB6053788.1"/>
    </source>
</evidence>
<dbReference type="InterPro" id="IPR038142">
    <property type="entry name" value="Cytochrome_P460_sp"/>
</dbReference>
<gene>
    <name evidence="3" type="ORF">HNQ39_005630</name>
</gene>
<feature type="domain" description="Cytochrome P460" evidence="2">
    <location>
        <begin position="86"/>
        <end position="176"/>
    </location>
</feature>
<dbReference type="Gene3D" id="3.50.70.20">
    <property type="entry name" value="Cytochrome P460"/>
    <property type="match status" value="1"/>
</dbReference>
<keyword evidence="1" id="KW-0812">Transmembrane</keyword>
<evidence type="ECO:0000259" key="2">
    <source>
        <dbReference type="Pfam" id="PF16694"/>
    </source>
</evidence>
<dbReference type="InterPro" id="IPR032033">
    <property type="entry name" value="Cytochrome_P460"/>
</dbReference>
<reference evidence="3 4" key="1">
    <citation type="submission" date="2020-08" db="EMBL/GenBank/DDBJ databases">
        <title>Genomic Encyclopedia of Type Strains, Phase IV (KMG-IV): sequencing the most valuable type-strain genomes for metagenomic binning, comparative biology and taxonomic classification.</title>
        <authorList>
            <person name="Goeker M."/>
        </authorList>
    </citation>
    <scope>NUCLEOTIDE SEQUENCE [LARGE SCALE GENOMIC DNA]</scope>
    <source>
        <strain evidence="3 4">DSM 23562</strain>
    </source>
</reference>
<name>A0A7W9SXL7_ARMRO</name>
<dbReference type="Proteomes" id="UP000520814">
    <property type="component" value="Unassembled WGS sequence"/>
</dbReference>
<accession>A0A7W9SXL7</accession>
<evidence type="ECO:0000313" key="4">
    <source>
        <dbReference type="Proteomes" id="UP000520814"/>
    </source>
</evidence>
<keyword evidence="4" id="KW-1185">Reference proteome</keyword>
<evidence type="ECO:0000256" key="1">
    <source>
        <dbReference type="SAM" id="Phobius"/>
    </source>
</evidence>
<protein>
    <recommendedName>
        <fullName evidence="2">Cytochrome P460 domain-containing protein</fullName>
    </recommendedName>
</protein>
<sequence>MIPRLIGNIVVGGVGLGLGVLVLSQRPPTPRPTPVTSLPTPEQVLQAYSGYRVLEKDRHVNKVLTLLCRGPLPEEIAAAEKLSGPHASSVINVLSNALAEKALKTGATTFPPGAVLVKDKYSLGGVAGMIKREAGYNPASGDWEFFIREKGGPLAKGKLANCVSCHATATGPDHLFVPWAARKYNDALHKAHPDYEFPGTRR</sequence>
<dbReference type="EMBL" id="JACHGW010000008">
    <property type="protein sequence ID" value="MBB6053788.1"/>
    <property type="molecule type" value="Genomic_DNA"/>
</dbReference>
<organism evidence="3 4">
    <name type="scientific">Armatimonas rosea</name>
    <dbReference type="NCBI Taxonomy" id="685828"/>
    <lineage>
        <taxon>Bacteria</taxon>
        <taxon>Bacillati</taxon>
        <taxon>Armatimonadota</taxon>
        <taxon>Armatimonadia</taxon>
        <taxon>Armatimonadales</taxon>
        <taxon>Armatimonadaceae</taxon>
        <taxon>Armatimonas</taxon>
    </lineage>
</organism>
<keyword evidence="1" id="KW-1133">Transmembrane helix</keyword>
<dbReference type="Pfam" id="PF16694">
    <property type="entry name" value="Cytochrome_P460"/>
    <property type="match status" value="1"/>
</dbReference>
<dbReference type="CDD" id="cd20716">
    <property type="entry name" value="cyt_P460_fam"/>
    <property type="match status" value="1"/>
</dbReference>
<keyword evidence="1" id="KW-0472">Membrane</keyword>
<dbReference type="RefSeq" id="WP_184203877.1">
    <property type="nucleotide sequence ID" value="NZ_JACHGW010000008.1"/>
</dbReference>
<feature type="transmembrane region" description="Helical" evidence="1">
    <location>
        <begin position="6"/>
        <end position="23"/>
    </location>
</feature>
<dbReference type="AlphaFoldDB" id="A0A7W9SXL7"/>
<comment type="caution">
    <text evidence="3">The sequence shown here is derived from an EMBL/GenBank/DDBJ whole genome shotgun (WGS) entry which is preliminary data.</text>
</comment>